<dbReference type="PANTHER" id="PTHR33057:SF111">
    <property type="entry name" value="TRANSCRIPTION REPRESSOR"/>
    <property type="match status" value="1"/>
</dbReference>
<dbReference type="Gramene" id="TKV99342">
    <property type="protein sequence ID" value="TKV99342"/>
    <property type="gene ID" value="SEVIR_8G036700v2"/>
</dbReference>
<proteinExistence type="predicted"/>
<comment type="function">
    <text evidence="6">Transcriptional repressor that regulates multiple aspects of plant growth and development.</text>
</comment>
<dbReference type="Pfam" id="PF04844">
    <property type="entry name" value="Ovate"/>
    <property type="match status" value="1"/>
</dbReference>
<feature type="domain" description="OVATE" evidence="8">
    <location>
        <begin position="231"/>
        <end position="290"/>
    </location>
</feature>
<gene>
    <name evidence="9" type="ORF">SEVIR_8G036700v2</name>
</gene>
<keyword evidence="3 6" id="KW-0805">Transcription regulation</keyword>
<reference evidence="9" key="1">
    <citation type="submission" date="2019-03" db="EMBL/GenBank/DDBJ databases">
        <title>WGS assembly of Setaria viridis.</title>
        <authorList>
            <person name="Huang P."/>
            <person name="Jenkins J."/>
            <person name="Grimwood J."/>
            <person name="Barry K."/>
            <person name="Healey A."/>
            <person name="Mamidi S."/>
            <person name="Sreedasyam A."/>
            <person name="Shu S."/>
            <person name="Feldman M."/>
            <person name="Wu J."/>
            <person name="Yu Y."/>
            <person name="Chen C."/>
            <person name="Johnson J."/>
            <person name="Rokhsar D."/>
            <person name="Baxter I."/>
            <person name="Schmutz J."/>
            <person name="Brutnell T."/>
            <person name="Kellogg E."/>
        </authorList>
    </citation>
    <scope>NUCLEOTIDE SEQUENCE [LARGE SCALE GENOMIC DNA]</scope>
</reference>
<dbReference type="NCBIfam" id="TIGR01568">
    <property type="entry name" value="A_thal_3678"/>
    <property type="match status" value="1"/>
</dbReference>
<feature type="compositionally biased region" description="Basic residues" evidence="7">
    <location>
        <begin position="204"/>
        <end position="216"/>
    </location>
</feature>
<name>A0A4U6TF78_SETVI</name>
<evidence type="ECO:0000256" key="1">
    <source>
        <dbReference type="ARBA" id="ARBA00004123"/>
    </source>
</evidence>
<evidence type="ECO:0000256" key="7">
    <source>
        <dbReference type="SAM" id="MobiDB-lite"/>
    </source>
</evidence>
<comment type="subcellular location">
    <subcellularLocation>
        <location evidence="1 6">Nucleus</location>
    </subcellularLocation>
</comment>
<evidence type="ECO:0000256" key="6">
    <source>
        <dbReference type="RuleBase" id="RU367028"/>
    </source>
</evidence>
<evidence type="ECO:0000313" key="9">
    <source>
        <dbReference type="EMBL" id="TKV99342.1"/>
    </source>
</evidence>
<dbReference type="EMBL" id="CM016559">
    <property type="protein sequence ID" value="TKV99342.1"/>
    <property type="molecule type" value="Genomic_DNA"/>
</dbReference>
<evidence type="ECO:0000259" key="8">
    <source>
        <dbReference type="PROSITE" id="PS51754"/>
    </source>
</evidence>
<dbReference type="AlphaFoldDB" id="A0A4U6TF78"/>
<protein>
    <recommendedName>
        <fullName evidence="6">Transcription repressor</fullName>
    </recommendedName>
    <alternativeName>
        <fullName evidence="6">Ovate family protein</fullName>
    </alternativeName>
</protein>
<evidence type="ECO:0000256" key="3">
    <source>
        <dbReference type="ARBA" id="ARBA00023015"/>
    </source>
</evidence>
<evidence type="ECO:0000256" key="2">
    <source>
        <dbReference type="ARBA" id="ARBA00022491"/>
    </source>
</evidence>
<keyword evidence="10" id="KW-1185">Reference proteome</keyword>
<feature type="region of interest" description="Disordered" evidence="7">
    <location>
        <begin position="44"/>
        <end position="70"/>
    </location>
</feature>
<evidence type="ECO:0000313" key="10">
    <source>
        <dbReference type="Proteomes" id="UP000298652"/>
    </source>
</evidence>
<dbReference type="PROSITE" id="PS51754">
    <property type="entry name" value="OVATE"/>
    <property type="match status" value="1"/>
</dbReference>
<evidence type="ECO:0000256" key="5">
    <source>
        <dbReference type="ARBA" id="ARBA00023242"/>
    </source>
</evidence>
<keyword evidence="2 6" id="KW-0678">Repressor</keyword>
<dbReference type="OMA" id="EQYSCAS"/>
<organism evidence="9 10">
    <name type="scientific">Setaria viridis</name>
    <name type="common">Green bristlegrass</name>
    <name type="synonym">Setaria italica subsp. viridis</name>
    <dbReference type="NCBI Taxonomy" id="4556"/>
    <lineage>
        <taxon>Eukaryota</taxon>
        <taxon>Viridiplantae</taxon>
        <taxon>Streptophyta</taxon>
        <taxon>Embryophyta</taxon>
        <taxon>Tracheophyta</taxon>
        <taxon>Spermatophyta</taxon>
        <taxon>Magnoliopsida</taxon>
        <taxon>Liliopsida</taxon>
        <taxon>Poales</taxon>
        <taxon>Poaceae</taxon>
        <taxon>PACMAD clade</taxon>
        <taxon>Panicoideae</taxon>
        <taxon>Panicodae</taxon>
        <taxon>Paniceae</taxon>
        <taxon>Cenchrinae</taxon>
        <taxon>Setaria</taxon>
    </lineage>
</organism>
<keyword evidence="5 6" id="KW-0539">Nucleus</keyword>
<accession>A0A4U6TF78</accession>
<dbReference type="InterPro" id="IPR038933">
    <property type="entry name" value="Ovate"/>
</dbReference>
<dbReference type="Proteomes" id="UP000298652">
    <property type="component" value="Chromosome 8"/>
</dbReference>
<feature type="region of interest" description="Disordered" evidence="7">
    <location>
        <begin position="172"/>
        <end position="230"/>
    </location>
</feature>
<keyword evidence="4 6" id="KW-0804">Transcription</keyword>
<dbReference type="GO" id="GO:0045892">
    <property type="term" value="P:negative regulation of DNA-templated transcription"/>
    <property type="evidence" value="ECO:0007669"/>
    <property type="project" value="UniProtKB-UniRule"/>
</dbReference>
<sequence length="317" mass="33708">MQGRQQPHFKLQLHLHAHTHTVQATTPRVPGPTAATQLEHTHHPLPAFTGRPAMSTRARGGGGGGGRQFPVGRRRYVPVVDAGCGCRPRRPRLLSLPSFLKPCQLGGNNNNKAAARRGGSGGEQYSSCASTSTAASFSSSSAATRSTGYSSANSSDYYYHHHPSSHVLYGDAAAAAKQQQEAPPSPRPKQQQATKAAPAPAGKRQLKAAKTKKKRYEKTAGPEGDGVGVAVEKESSDPRADFRDSMVQMVVEMGLCDWDGLRGMLRRLLALNAPRHHAAILTAFAEVCTQLAGAAAAAAAPPPSHQHSPPAYHQYRL</sequence>
<dbReference type="InterPro" id="IPR006458">
    <property type="entry name" value="Ovate_C"/>
</dbReference>
<dbReference type="GO" id="GO:0005634">
    <property type="term" value="C:nucleus"/>
    <property type="evidence" value="ECO:0007669"/>
    <property type="project" value="UniProtKB-SubCell"/>
</dbReference>
<evidence type="ECO:0000256" key="4">
    <source>
        <dbReference type="ARBA" id="ARBA00023163"/>
    </source>
</evidence>
<dbReference type="PANTHER" id="PTHR33057">
    <property type="entry name" value="TRANSCRIPTION REPRESSOR OFP7-RELATED"/>
    <property type="match status" value="1"/>
</dbReference>
<feature type="compositionally biased region" description="Low complexity" evidence="7">
    <location>
        <begin position="172"/>
        <end position="203"/>
    </location>
</feature>